<name>A0A811T5C4_9EURY</name>
<evidence type="ECO:0000256" key="1">
    <source>
        <dbReference type="SAM" id="Phobius"/>
    </source>
</evidence>
<dbReference type="Gene3D" id="2.60.40.680">
    <property type="match status" value="1"/>
</dbReference>
<evidence type="ECO:0000313" key="3">
    <source>
        <dbReference type="Proteomes" id="UP000612009"/>
    </source>
</evidence>
<reference evidence="2" key="1">
    <citation type="submission" date="2020-10" db="EMBL/GenBank/DDBJ databases">
        <authorList>
            <person name="Hahn C.J."/>
            <person name="Laso-Perez R."/>
            <person name="Vulcano F."/>
            <person name="Vaziourakis K.-M."/>
            <person name="Stokke R."/>
            <person name="Steen I.H."/>
            <person name="Teske A."/>
            <person name="Boetius A."/>
            <person name="Liebeke M."/>
            <person name="Amann R."/>
            <person name="Knittel K."/>
        </authorList>
    </citation>
    <scope>NUCLEOTIDE SEQUENCE</scope>
    <source>
        <strain evidence="2">Gfbio:e3339647-f889-4370-9287-4fb5cb688e4c:AG392J18_GoMArc1</strain>
    </source>
</reference>
<gene>
    <name evidence="2" type="ORF">LAKADJCE_00126</name>
</gene>
<dbReference type="EMBL" id="CAJHIR010000005">
    <property type="protein sequence ID" value="CAD6491541.1"/>
    <property type="molecule type" value="Genomic_DNA"/>
</dbReference>
<proteinExistence type="predicted"/>
<keyword evidence="1" id="KW-0472">Membrane</keyword>
<keyword evidence="1" id="KW-0812">Transmembrane</keyword>
<feature type="transmembrane region" description="Helical" evidence="1">
    <location>
        <begin position="176"/>
        <end position="193"/>
    </location>
</feature>
<dbReference type="AlphaFoldDB" id="A0A811T5C4"/>
<keyword evidence="1" id="KW-1133">Transmembrane helix</keyword>
<protein>
    <recommendedName>
        <fullName evidence="4">Cohesin domain-containing protein</fullName>
    </recommendedName>
</protein>
<organism evidence="2 3">
    <name type="scientific">Candidatus Argoarchaeum ethanivorans</name>
    <dbReference type="NCBI Taxonomy" id="2608793"/>
    <lineage>
        <taxon>Archaea</taxon>
        <taxon>Methanobacteriati</taxon>
        <taxon>Methanobacteriota</taxon>
        <taxon>Stenosarchaea group</taxon>
        <taxon>Methanomicrobia</taxon>
        <taxon>Methanosarcinales</taxon>
        <taxon>Methanosarcinales incertae sedis</taxon>
        <taxon>GOM Arc I cluster</taxon>
        <taxon>Candidatus Argoarchaeum</taxon>
    </lineage>
</organism>
<dbReference type="InterPro" id="IPR008965">
    <property type="entry name" value="CBM2/CBM3_carb-bd_dom_sf"/>
</dbReference>
<dbReference type="SUPFAM" id="SSF49384">
    <property type="entry name" value="Carbohydrate-binding domain"/>
    <property type="match status" value="1"/>
</dbReference>
<comment type="caution">
    <text evidence="2">The sequence shown here is derived from an EMBL/GenBank/DDBJ whole genome shotgun (WGS) entry which is preliminary data.</text>
</comment>
<sequence length="196" mass="20419">MSRAISTIIIILVVLVIPATAAEAYQTSVSVNAPGRVDSDFSVVIEIKNAVDLDSGQFDLSFNPAAVNVTGVDDGDIGGTVIPIAGWALTGENTIRVLFNLPGIDGVSRYGSLAAIHFETIVPGDCAMKISDGLLVNNLAEVIPASWDGVESVVPAAKTDTRTSLPADTAERKTPGFGAVLSICVLAAAYLMFRKE</sequence>
<evidence type="ECO:0008006" key="4">
    <source>
        <dbReference type="Google" id="ProtNLM"/>
    </source>
</evidence>
<dbReference type="Proteomes" id="UP000612009">
    <property type="component" value="Unassembled WGS sequence"/>
</dbReference>
<dbReference type="CDD" id="cd08547">
    <property type="entry name" value="Type_II_cohesin"/>
    <property type="match status" value="1"/>
</dbReference>
<evidence type="ECO:0000313" key="2">
    <source>
        <dbReference type="EMBL" id="CAD6491541.1"/>
    </source>
</evidence>
<dbReference type="GO" id="GO:0030246">
    <property type="term" value="F:carbohydrate binding"/>
    <property type="evidence" value="ECO:0007669"/>
    <property type="project" value="InterPro"/>
</dbReference>
<accession>A0A811T5C4</accession>